<comment type="caution">
    <text evidence="2">The sequence shown here is derived from an EMBL/GenBank/DDBJ whole genome shotgun (WGS) entry which is preliminary data.</text>
</comment>
<keyword evidence="1" id="KW-0812">Transmembrane</keyword>
<keyword evidence="1" id="KW-1133">Transmembrane helix</keyword>
<dbReference type="EMBL" id="BAAADJ010000018">
    <property type="protein sequence ID" value="GAA0327609.1"/>
    <property type="molecule type" value="Genomic_DNA"/>
</dbReference>
<reference evidence="2 3" key="1">
    <citation type="journal article" date="2019" name="Int. J. Syst. Evol. Microbiol.">
        <title>The Global Catalogue of Microorganisms (GCM) 10K type strain sequencing project: providing services to taxonomists for standard genome sequencing and annotation.</title>
        <authorList>
            <consortium name="The Broad Institute Genomics Platform"/>
            <consortium name="The Broad Institute Genome Sequencing Center for Infectious Disease"/>
            <person name="Wu L."/>
            <person name="Ma J."/>
        </authorList>
    </citation>
    <scope>NUCLEOTIDE SEQUENCE [LARGE SCALE GENOMIC DNA]</scope>
    <source>
        <strain evidence="2 3">JCM 9731</strain>
    </source>
</reference>
<gene>
    <name evidence="2" type="ORF">GCM10008967_17640</name>
</gene>
<dbReference type="Proteomes" id="UP001500782">
    <property type="component" value="Unassembled WGS sequence"/>
</dbReference>
<keyword evidence="3" id="KW-1185">Reference proteome</keyword>
<proteinExistence type="predicted"/>
<evidence type="ECO:0000313" key="3">
    <source>
        <dbReference type="Proteomes" id="UP001500782"/>
    </source>
</evidence>
<evidence type="ECO:0000313" key="2">
    <source>
        <dbReference type="EMBL" id="GAA0327609.1"/>
    </source>
</evidence>
<accession>A0ABN0W785</accession>
<evidence type="ECO:0000256" key="1">
    <source>
        <dbReference type="SAM" id="Phobius"/>
    </source>
</evidence>
<keyword evidence="1" id="KW-0472">Membrane</keyword>
<sequence>MAISCGIAMKNFFTYAPTVGWIMGFVFFVISSIYAMKWKQESKGVSNKS</sequence>
<protein>
    <submittedName>
        <fullName evidence="2">Uncharacterized protein</fullName>
    </submittedName>
</protein>
<organism evidence="2 3">
    <name type="scientific">Bacillus carboniphilus</name>
    <dbReference type="NCBI Taxonomy" id="86663"/>
    <lineage>
        <taxon>Bacteria</taxon>
        <taxon>Bacillati</taxon>
        <taxon>Bacillota</taxon>
        <taxon>Bacilli</taxon>
        <taxon>Bacillales</taxon>
        <taxon>Bacillaceae</taxon>
        <taxon>Bacillus</taxon>
    </lineage>
</organism>
<name>A0ABN0W785_9BACI</name>
<feature type="transmembrane region" description="Helical" evidence="1">
    <location>
        <begin position="12"/>
        <end position="36"/>
    </location>
</feature>